<evidence type="ECO:0000313" key="6">
    <source>
        <dbReference type="Proteomes" id="UP000316727"/>
    </source>
</evidence>
<dbReference type="SMART" id="SM00530">
    <property type="entry name" value="HTH_XRE"/>
    <property type="match status" value="1"/>
</dbReference>
<dbReference type="GO" id="GO:0003677">
    <property type="term" value="F:DNA binding"/>
    <property type="evidence" value="ECO:0007669"/>
    <property type="project" value="UniProtKB-KW"/>
</dbReference>
<keyword evidence="6" id="KW-1185">Reference proteome</keyword>
<organism evidence="5 6">
    <name type="scientific">Pontibacter mangrovi</name>
    <dbReference type="NCBI Taxonomy" id="2589816"/>
    <lineage>
        <taxon>Bacteria</taxon>
        <taxon>Pseudomonadati</taxon>
        <taxon>Bacteroidota</taxon>
        <taxon>Cytophagia</taxon>
        <taxon>Cytophagales</taxon>
        <taxon>Hymenobacteraceae</taxon>
        <taxon>Pontibacter</taxon>
    </lineage>
</organism>
<dbReference type="Gene3D" id="2.10.109.10">
    <property type="entry name" value="Umud Fragment, subunit A"/>
    <property type="match status" value="1"/>
</dbReference>
<reference evidence="5 6" key="1">
    <citation type="submission" date="2019-06" db="EMBL/GenBank/DDBJ databases">
        <title>A novel bacterium of genus Pontibacter, isolated from marine sediment.</title>
        <authorList>
            <person name="Huang H."/>
            <person name="Mo K."/>
            <person name="Hu Y."/>
        </authorList>
    </citation>
    <scope>NUCLEOTIDE SEQUENCE [LARGE SCALE GENOMIC DNA]</scope>
    <source>
        <strain evidence="5 6">HB172049</strain>
    </source>
</reference>
<dbReference type="InterPro" id="IPR036286">
    <property type="entry name" value="LexA/Signal_pep-like_sf"/>
</dbReference>
<evidence type="ECO:0000259" key="4">
    <source>
        <dbReference type="PROSITE" id="PS50943"/>
    </source>
</evidence>
<keyword evidence="3" id="KW-0804">Transcription</keyword>
<dbReference type="SUPFAM" id="SSF51306">
    <property type="entry name" value="LexA/Signal peptidase"/>
    <property type="match status" value="1"/>
</dbReference>
<dbReference type="InterPro" id="IPR015927">
    <property type="entry name" value="Peptidase_S24_S26A/B/C"/>
</dbReference>
<dbReference type="InterPro" id="IPR039418">
    <property type="entry name" value="LexA-like"/>
</dbReference>
<dbReference type="CDD" id="cd00093">
    <property type="entry name" value="HTH_XRE"/>
    <property type="match status" value="1"/>
</dbReference>
<accession>A0A501WH79</accession>
<gene>
    <name evidence="5" type="ORF">FJM65_08090</name>
</gene>
<proteinExistence type="predicted"/>
<sequence>MNTQQTIGQRLIKAREYLSLKQGQVSELSNIPRSSISKLENDEMAKYLELAMFYSRTYSISLDWLIDGEGGEDVLLKENKLQEYTKPSDKRVEEQEIPLYDFEAAAGLTKLFSNSENILDFIRVPNLPRCDGAVHISGDSMYPLLKSGDIVMYKQVQDIANGILWGEMYLLSAEIGGDLLTLVKYIQKSDEGNEYVKLVSQNQHHSPIDIPLKNIRALAYIKASIRINSMA</sequence>
<dbReference type="PANTHER" id="PTHR40661">
    <property type="match status" value="1"/>
</dbReference>
<dbReference type="Gene3D" id="1.10.260.40">
    <property type="entry name" value="lambda repressor-like DNA-binding domains"/>
    <property type="match status" value="1"/>
</dbReference>
<dbReference type="AlphaFoldDB" id="A0A501WH79"/>
<comment type="caution">
    <text evidence="5">The sequence shown here is derived from an EMBL/GenBank/DDBJ whole genome shotgun (WGS) entry which is preliminary data.</text>
</comment>
<keyword evidence="1" id="KW-0805">Transcription regulation</keyword>
<dbReference type="PROSITE" id="PS50943">
    <property type="entry name" value="HTH_CROC1"/>
    <property type="match status" value="1"/>
</dbReference>
<protein>
    <submittedName>
        <fullName evidence="5">Helix-turn-helix transcriptional regulator</fullName>
    </submittedName>
</protein>
<dbReference type="Pfam" id="PF00717">
    <property type="entry name" value="Peptidase_S24"/>
    <property type="match status" value="1"/>
</dbReference>
<name>A0A501WH79_9BACT</name>
<keyword evidence="2" id="KW-0238">DNA-binding</keyword>
<evidence type="ECO:0000256" key="1">
    <source>
        <dbReference type="ARBA" id="ARBA00023015"/>
    </source>
</evidence>
<evidence type="ECO:0000256" key="2">
    <source>
        <dbReference type="ARBA" id="ARBA00023125"/>
    </source>
</evidence>
<evidence type="ECO:0000313" key="5">
    <source>
        <dbReference type="EMBL" id="TPE44966.1"/>
    </source>
</evidence>
<dbReference type="OrthoDB" id="870359at2"/>
<dbReference type="PANTHER" id="PTHR40661:SF1">
    <property type="entry name" value="HTH CRO_C1-TYPE DOMAIN-CONTAINING PROTEIN"/>
    <property type="match status" value="1"/>
</dbReference>
<dbReference type="InterPro" id="IPR001387">
    <property type="entry name" value="Cro/C1-type_HTH"/>
</dbReference>
<dbReference type="InterPro" id="IPR010982">
    <property type="entry name" value="Lambda_DNA-bd_dom_sf"/>
</dbReference>
<dbReference type="Pfam" id="PF12844">
    <property type="entry name" value="HTH_19"/>
    <property type="match status" value="1"/>
</dbReference>
<dbReference type="SUPFAM" id="SSF47413">
    <property type="entry name" value="lambda repressor-like DNA-binding domains"/>
    <property type="match status" value="1"/>
</dbReference>
<dbReference type="EMBL" id="VFRQ01000003">
    <property type="protein sequence ID" value="TPE44966.1"/>
    <property type="molecule type" value="Genomic_DNA"/>
</dbReference>
<dbReference type="Proteomes" id="UP000316727">
    <property type="component" value="Unassembled WGS sequence"/>
</dbReference>
<feature type="domain" description="HTH cro/C1-type" evidence="4">
    <location>
        <begin position="11"/>
        <end position="65"/>
    </location>
</feature>
<evidence type="ECO:0000256" key="3">
    <source>
        <dbReference type="ARBA" id="ARBA00023163"/>
    </source>
</evidence>
<dbReference type="CDD" id="cd06529">
    <property type="entry name" value="S24_LexA-like"/>
    <property type="match status" value="1"/>
</dbReference>